<accession>A0AAW1X8C9</accession>
<dbReference type="Proteomes" id="UP001457282">
    <property type="component" value="Unassembled WGS sequence"/>
</dbReference>
<comment type="caution">
    <text evidence="5">The sequence shown here is derived from an EMBL/GenBank/DDBJ whole genome shotgun (WGS) entry which is preliminary data.</text>
</comment>
<dbReference type="EMBL" id="JBEDUW010000004">
    <property type="protein sequence ID" value="KAK9933226.1"/>
    <property type="molecule type" value="Genomic_DNA"/>
</dbReference>
<evidence type="ECO:0000256" key="3">
    <source>
        <dbReference type="ARBA" id="ARBA00023239"/>
    </source>
</evidence>
<evidence type="ECO:0000256" key="2">
    <source>
        <dbReference type="ARBA" id="ARBA00022723"/>
    </source>
</evidence>
<protein>
    <recommendedName>
        <fullName evidence="4">Terpene synthase metal-binding domain-containing protein</fullName>
    </recommendedName>
</protein>
<evidence type="ECO:0000256" key="1">
    <source>
        <dbReference type="ARBA" id="ARBA00001946"/>
    </source>
</evidence>
<feature type="domain" description="Terpene synthase metal-binding" evidence="4">
    <location>
        <begin position="53"/>
        <end position="220"/>
    </location>
</feature>
<dbReference type="Gene3D" id="1.10.600.10">
    <property type="entry name" value="Farnesyl Diphosphate Synthase"/>
    <property type="match status" value="2"/>
</dbReference>
<dbReference type="GO" id="GO:0000287">
    <property type="term" value="F:magnesium ion binding"/>
    <property type="evidence" value="ECO:0007669"/>
    <property type="project" value="InterPro"/>
</dbReference>
<reference evidence="5 6" key="1">
    <citation type="journal article" date="2023" name="G3 (Bethesda)">
        <title>A chromosome-length genome assembly and annotation of blackberry (Rubus argutus, cv. 'Hillquist').</title>
        <authorList>
            <person name="Bruna T."/>
            <person name="Aryal R."/>
            <person name="Dudchenko O."/>
            <person name="Sargent D.J."/>
            <person name="Mead D."/>
            <person name="Buti M."/>
            <person name="Cavallini A."/>
            <person name="Hytonen T."/>
            <person name="Andres J."/>
            <person name="Pham M."/>
            <person name="Weisz D."/>
            <person name="Mascagni F."/>
            <person name="Usai G."/>
            <person name="Natali L."/>
            <person name="Bassil N."/>
            <person name="Fernandez G.E."/>
            <person name="Lomsadze A."/>
            <person name="Armour M."/>
            <person name="Olukolu B."/>
            <person name="Poorten T."/>
            <person name="Britton C."/>
            <person name="Davik J."/>
            <person name="Ashrafi H."/>
            <person name="Aiden E.L."/>
            <person name="Borodovsky M."/>
            <person name="Worthington M."/>
        </authorList>
    </citation>
    <scope>NUCLEOTIDE SEQUENCE [LARGE SCALE GENOMIC DNA]</scope>
    <source>
        <strain evidence="5">PI 553951</strain>
    </source>
</reference>
<organism evidence="5 6">
    <name type="scientific">Rubus argutus</name>
    <name type="common">Southern blackberry</name>
    <dbReference type="NCBI Taxonomy" id="59490"/>
    <lineage>
        <taxon>Eukaryota</taxon>
        <taxon>Viridiplantae</taxon>
        <taxon>Streptophyta</taxon>
        <taxon>Embryophyta</taxon>
        <taxon>Tracheophyta</taxon>
        <taxon>Spermatophyta</taxon>
        <taxon>Magnoliopsida</taxon>
        <taxon>eudicotyledons</taxon>
        <taxon>Gunneridae</taxon>
        <taxon>Pentapetalae</taxon>
        <taxon>rosids</taxon>
        <taxon>fabids</taxon>
        <taxon>Rosales</taxon>
        <taxon>Rosaceae</taxon>
        <taxon>Rosoideae</taxon>
        <taxon>Rosoideae incertae sedis</taxon>
        <taxon>Rubus</taxon>
    </lineage>
</organism>
<dbReference type="InterPro" id="IPR005630">
    <property type="entry name" value="Terpene_synthase_metal-bd"/>
</dbReference>
<proteinExistence type="predicted"/>
<dbReference type="InterPro" id="IPR008949">
    <property type="entry name" value="Isoprenoid_synthase_dom_sf"/>
</dbReference>
<dbReference type="PANTHER" id="PTHR31225">
    <property type="entry name" value="OS04G0344100 PROTEIN-RELATED"/>
    <property type="match status" value="1"/>
</dbReference>
<evidence type="ECO:0000313" key="6">
    <source>
        <dbReference type="Proteomes" id="UP001457282"/>
    </source>
</evidence>
<dbReference type="PANTHER" id="PTHR31225:SF221">
    <property type="entry name" value="(-)-GERMACRENE D SYNTHASE"/>
    <property type="match status" value="1"/>
</dbReference>
<dbReference type="GO" id="GO:0016114">
    <property type="term" value="P:terpenoid biosynthetic process"/>
    <property type="evidence" value="ECO:0007669"/>
    <property type="project" value="InterPro"/>
</dbReference>
<keyword evidence="3" id="KW-0456">Lyase</keyword>
<comment type="cofactor">
    <cofactor evidence="1">
        <name>Mg(2+)</name>
        <dbReference type="ChEBI" id="CHEBI:18420"/>
    </cofactor>
</comment>
<dbReference type="GO" id="GO:0010333">
    <property type="term" value="F:terpene synthase activity"/>
    <property type="evidence" value="ECO:0007669"/>
    <property type="project" value="InterPro"/>
</dbReference>
<evidence type="ECO:0000313" key="5">
    <source>
        <dbReference type="EMBL" id="KAK9933226.1"/>
    </source>
</evidence>
<evidence type="ECO:0000259" key="4">
    <source>
        <dbReference type="Pfam" id="PF03936"/>
    </source>
</evidence>
<dbReference type="InterPro" id="IPR050148">
    <property type="entry name" value="Terpene_synthase-like"/>
</dbReference>
<name>A0AAW1X8C9_RUBAR</name>
<dbReference type="AlphaFoldDB" id="A0AAW1X8C9"/>
<gene>
    <name evidence="5" type="ORF">M0R45_020429</name>
</gene>
<keyword evidence="6" id="KW-1185">Reference proteome</keyword>
<keyword evidence="2" id="KW-0479">Metal-binding</keyword>
<sequence length="286" mass="32691">MFHVIGSRSSRKKVHQKELCEITRWWKDLDVRNKLPLQETELLKFTSTGPCGDIGVMDQLPDYMQVSYKALLEVYSEIEEQLANKEKLYRINYAREAMKTQAKNYLLEAKWLHQKHIPTMDEYMAVSLLSTGYPALITTSFVGMGDIATQDSFDWLATYPRAVKGAALVCRLMDDIVSRKFEQKRGHVCSAVECYMKEYGGTEEEAIIEFHRQLSDAWKDINESFLLPTTTAVVPMPLLTGILNLACVMDVVYKHEDGYSTHHGTVLKDLIDSTLVQTRACISFSR</sequence>
<dbReference type="SUPFAM" id="SSF48576">
    <property type="entry name" value="Terpenoid synthases"/>
    <property type="match status" value="1"/>
</dbReference>
<dbReference type="Pfam" id="PF03936">
    <property type="entry name" value="Terpene_synth_C"/>
    <property type="match status" value="1"/>
</dbReference>